<evidence type="ECO:0000313" key="9">
    <source>
        <dbReference type="Proteomes" id="UP000187172"/>
    </source>
</evidence>
<feature type="transmembrane region" description="Helical" evidence="6">
    <location>
        <begin position="383"/>
        <end position="403"/>
    </location>
</feature>
<evidence type="ECO:0000256" key="2">
    <source>
        <dbReference type="ARBA" id="ARBA00022448"/>
    </source>
</evidence>
<feature type="domain" description="Major facilitator superfamily (MFS) profile" evidence="7">
    <location>
        <begin position="11"/>
        <end position="450"/>
    </location>
</feature>
<feature type="transmembrane region" description="Helical" evidence="6">
    <location>
        <begin position="12"/>
        <end position="35"/>
    </location>
</feature>
<evidence type="ECO:0000256" key="6">
    <source>
        <dbReference type="SAM" id="Phobius"/>
    </source>
</evidence>
<feature type="transmembrane region" description="Helical" evidence="6">
    <location>
        <begin position="47"/>
        <end position="65"/>
    </location>
</feature>
<comment type="subcellular location">
    <subcellularLocation>
        <location evidence="1">Cell membrane</location>
        <topology evidence="1">Multi-pass membrane protein</topology>
    </subcellularLocation>
</comment>
<keyword evidence="9" id="KW-1185">Reference proteome</keyword>
<dbReference type="EMBL" id="MRTP01000007">
    <property type="protein sequence ID" value="OMF52278.1"/>
    <property type="molecule type" value="Genomic_DNA"/>
</dbReference>
<dbReference type="InterPro" id="IPR020846">
    <property type="entry name" value="MFS_dom"/>
</dbReference>
<dbReference type="PROSITE" id="PS50850">
    <property type="entry name" value="MFS"/>
    <property type="match status" value="1"/>
</dbReference>
<dbReference type="PANTHER" id="PTHR42718:SF9">
    <property type="entry name" value="MAJOR FACILITATOR SUPERFAMILY MULTIDRUG TRANSPORTER MFSC"/>
    <property type="match status" value="1"/>
</dbReference>
<feature type="transmembrane region" description="Helical" evidence="6">
    <location>
        <begin position="319"/>
        <end position="338"/>
    </location>
</feature>
<dbReference type="RefSeq" id="WP_076173100.1">
    <property type="nucleotide sequence ID" value="NZ_MRTP01000007.1"/>
</dbReference>
<dbReference type="PRINTS" id="PR01036">
    <property type="entry name" value="TCRTETB"/>
</dbReference>
<dbReference type="InterPro" id="IPR011701">
    <property type="entry name" value="MFS"/>
</dbReference>
<feature type="transmembrane region" description="Helical" evidence="6">
    <location>
        <begin position="136"/>
        <end position="157"/>
    </location>
</feature>
<dbReference type="PANTHER" id="PTHR42718">
    <property type="entry name" value="MAJOR FACILITATOR SUPERFAMILY MULTIDRUG TRANSPORTER MFSC"/>
    <property type="match status" value="1"/>
</dbReference>
<feature type="transmembrane region" description="Helical" evidence="6">
    <location>
        <begin position="254"/>
        <end position="275"/>
    </location>
</feature>
<keyword evidence="2" id="KW-0813">Transport</keyword>
<feature type="transmembrane region" description="Helical" evidence="6">
    <location>
        <begin position="218"/>
        <end position="234"/>
    </location>
</feature>
<dbReference type="GO" id="GO:0005886">
    <property type="term" value="C:plasma membrane"/>
    <property type="evidence" value="ECO:0007669"/>
    <property type="project" value="UniProtKB-SubCell"/>
</dbReference>
<evidence type="ECO:0000313" key="8">
    <source>
        <dbReference type="EMBL" id="OMF52278.1"/>
    </source>
</evidence>
<feature type="transmembrane region" description="Helical" evidence="6">
    <location>
        <begin position="106"/>
        <end position="124"/>
    </location>
</feature>
<dbReference type="GO" id="GO:0022857">
    <property type="term" value="F:transmembrane transporter activity"/>
    <property type="evidence" value="ECO:0007669"/>
    <property type="project" value="InterPro"/>
</dbReference>
<dbReference type="InterPro" id="IPR036259">
    <property type="entry name" value="MFS_trans_sf"/>
</dbReference>
<dbReference type="Proteomes" id="UP000187172">
    <property type="component" value="Unassembled WGS sequence"/>
</dbReference>
<sequence>MEGQKDAANKLLHIMYFTLIISVMNATIFNVVLTSIREEFMLTASQVSWMTTGYGIMYAIGSVTYGKLADRYRLKDLLTFGFILMVTGSLLGLLAQHYGMMVAGRMLQAAGGAVIPAVSMIIPAKYFPPENRGRAIGTMVSGLALGTAISPIAASLVTGMLHWRMLFCFSLFILLVLPVFRKYLQEEPERTGSKLDWIGGFLLAGTIALILLAITYSSWLFFGTGFVFFALFILRIRSAEEPFVQPALFHNRRYVLGVGIALLAASLSSGMPFIMPQLLTNISHVSPAFIGFVMFPGAMASALLGRTGGKLADERGNGFLFYLAAAPLLVSFGILSVFPGMPPAYIWIFLILASTGQTFIQVATSNSVSLTLSQEHMGIGMGFLTMMTFIIGAVSTSLIGKVLDWGAPVQLNPLLYHEQAMSYSNAFSLLFTVLVVVVALYSILMRARKTIGSSISSTQK</sequence>
<reference evidence="8 9" key="1">
    <citation type="submission" date="2016-11" db="EMBL/GenBank/DDBJ databases">
        <title>Paenibacillus species isolates.</title>
        <authorList>
            <person name="Beno S.M."/>
        </authorList>
    </citation>
    <scope>NUCLEOTIDE SEQUENCE [LARGE SCALE GENOMIC DNA]</scope>
    <source>
        <strain evidence="8 9">FSL R5-0378</strain>
    </source>
</reference>
<evidence type="ECO:0000256" key="1">
    <source>
        <dbReference type="ARBA" id="ARBA00004651"/>
    </source>
</evidence>
<feature type="transmembrane region" description="Helical" evidence="6">
    <location>
        <begin position="423"/>
        <end position="444"/>
    </location>
</feature>
<protein>
    <recommendedName>
        <fullName evidence="7">Major facilitator superfamily (MFS) profile domain-containing protein</fullName>
    </recommendedName>
</protein>
<accession>A0A1R1EKD0</accession>
<evidence type="ECO:0000256" key="3">
    <source>
        <dbReference type="ARBA" id="ARBA00022692"/>
    </source>
</evidence>
<feature type="transmembrane region" description="Helical" evidence="6">
    <location>
        <begin position="195"/>
        <end position="212"/>
    </location>
</feature>
<evidence type="ECO:0000256" key="5">
    <source>
        <dbReference type="ARBA" id="ARBA00023136"/>
    </source>
</evidence>
<comment type="caution">
    <text evidence="8">The sequence shown here is derived from an EMBL/GenBank/DDBJ whole genome shotgun (WGS) entry which is preliminary data.</text>
</comment>
<keyword evidence="4 6" id="KW-1133">Transmembrane helix</keyword>
<feature type="transmembrane region" description="Helical" evidence="6">
    <location>
        <begin position="77"/>
        <end position="100"/>
    </location>
</feature>
<evidence type="ECO:0000259" key="7">
    <source>
        <dbReference type="PROSITE" id="PS50850"/>
    </source>
</evidence>
<feature type="transmembrane region" description="Helical" evidence="6">
    <location>
        <begin position="287"/>
        <end position="307"/>
    </location>
</feature>
<dbReference type="Pfam" id="PF07690">
    <property type="entry name" value="MFS_1"/>
    <property type="match status" value="1"/>
</dbReference>
<keyword evidence="3 6" id="KW-0812">Transmembrane</keyword>
<feature type="transmembrane region" description="Helical" evidence="6">
    <location>
        <begin position="344"/>
        <end position="363"/>
    </location>
</feature>
<dbReference type="Gene3D" id="1.20.1720.10">
    <property type="entry name" value="Multidrug resistance protein D"/>
    <property type="match status" value="1"/>
</dbReference>
<feature type="transmembrane region" description="Helical" evidence="6">
    <location>
        <begin position="163"/>
        <end position="183"/>
    </location>
</feature>
<dbReference type="SUPFAM" id="SSF103473">
    <property type="entry name" value="MFS general substrate transporter"/>
    <property type="match status" value="1"/>
</dbReference>
<evidence type="ECO:0000256" key="4">
    <source>
        <dbReference type="ARBA" id="ARBA00022989"/>
    </source>
</evidence>
<name>A0A1R1EKD0_9BACL</name>
<gene>
    <name evidence="8" type="ORF">BK138_22835</name>
</gene>
<dbReference type="AlphaFoldDB" id="A0A1R1EKD0"/>
<organism evidence="8 9">
    <name type="scientific">Paenibacillus rhizosphaerae</name>
    <dbReference type="NCBI Taxonomy" id="297318"/>
    <lineage>
        <taxon>Bacteria</taxon>
        <taxon>Bacillati</taxon>
        <taxon>Bacillota</taxon>
        <taxon>Bacilli</taxon>
        <taxon>Bacillales</taxon>
        <taxon>Paenibacillaceae</taxon>
        <taxon>Paenibacillus</taxon>
    </lineage>
</organism>
<proteinExistence type="predicted"/>
<dbReference type="Gene3D" id="1.20.1250.20">
    <property type="entry name" value="MFS general substrate transporter like domains"/>
    <property type="match status" value="1"/>
</dbReference>
<dbReference type="STRING" id="297318.BK138_22835"/>
<keyword evidence="5 6" id="KW-0472">Membrane</keyword>
<dbReference type="CDD" id="cd17321">
    <property type="entry name" value="MFS_MMR_MDR_like"/>
    <property type="match status" value="1"/>
</dbReference>